<evidence type="ECO:0000313" key="2">
    <source>
        <dbReference type="Proteomes" id="UP001303046"/>
    </source>
</evidence>
<reference evidence="1 2" key="1">
    <citation type="submission" date="2023-08" db="EMBL/GenBank/DDBJ databases">
        <title>A Necator americanus chromosomal reference genome.</title>
        <authorList>
            <person name="Ilik V."/>
            <person name="Petrzelkova K.J."/>
            <person name="Pardy F."/>
            <person name="Fuh T."/>
            <person name="Niatou-Singa F.S."/>
            <person name="Gouil Q."/>
            <person name="Baker L."/>
            <person name="Ritchie M.E."/>
            <person name="Jex A.R."/>
            <person name="Gazzola D."/>
            <person name="Li H."/>
            <person name="Toshio Fujiwara R."/>
            <person name="Zhan B."/>
            <person name="Aroian R.V."/>
            <person name="Pafco B."/>
            <person name="Schwarz E.M."/>
        </authorList>
    </citation>
    <scope>NUCLEOTIDE SEQUENCE [LARGE SCALE GENOMIC DNA]</scope>
    <source>
        <strain evidence="1 2">Aroian</strain>
        <tissue evidence="1">Whole animal</tissue>
    </source>
</reference>
<organism evidence="1 2">
    <name type="scientific">Necator americanus</name>
    <name type="common">Human hookworm</name>
    <dbReference type="NCBI Taxonomy" id="51031"/>
    <lineage>
        <taxon>Eukaryota</taxon>
        <taxon>Metazoa</taxon>
        <taxon>Ecdysozoa</taxon>
        <taxon>Nematoda</taxon>
        <taxon>Chromadorea</taxon>
        <taxon>Rhabditida</taxon>
        <taxon>Rhabditina</taxon>
        <taxon>Rhabditomorpha</taxon>
        <taxon>Strongyloidea</taxon>
        <taxon>Ancylostomatidae</taxon>
        <taxon>Bunostominae</taxon>
        <taxon>Necator</taxon>
    </lineage>
</organism>
<protein>
    <recommendedName>
        <fullName evidence="3">Reverse transcriptase domain-containing protein</fullName>
    </recommendedName>
</protein>
<sequence>MRNRKYGGDDESDAEMLKYPSPSGIREITKIIPSIWLDERTPESWRHAIIIPLHKKLSVTDPRNYRGVSLLRVMYKVLERIIPNRLINYREGTTRDEQADFRPG</sequence>
<evidence type="ECO:0000313" key="1">
    <source>
        <dbReference type="EMBL" id="KAK6766950.1"/>
    </source>
</evidence>
<name>A0ABR1EWT9_NECAM</name>
<gene>
    <name evidence="1" type="primary">Necator_chrX.g26466</name>
    <name evidence="1" type="ORF">RB195_026299</name>
</gene>
<keyword evidence="2" id="KW-1185">Reference proteome</keyword>
<dbReference type="PANTHER" id="PTHR19446">
    <property type="entry name" value="REVERSE TRANSCRIPTASES"/>
    <property type="match status" value="1"/>
</dbReference>
<comment type="caution">
    <text evidence="1">The sequence shown here is derived from an EMBL/GenBank/DDBJ whole genome shotgun (WGS) entry which is preliminary data.</text>
</comment>
<dbReference type="EMBL" id="JAVFWL010000006">
    <property type="protein sequence ID" value="KAK6766950.1"/>
    <property type="molecule type" value="Genomic_DNA"/>
</dbReference>
<evidence type="ECO:0008006" key="3">
    <source>
        <dbReference type="Google" id="ProtNLM"/>
    </source>
</evidence>
<dbReference type="Proteomes" id="UP001303046">
    <property type="component" value="Unassembled WGS sequence"/>
</dbReference>
<accession>A0ABR1EWT9</accession>
<proteinExistence type="predicted"/>